<evidence type="ECO:0000313" key="1">
    <source>
        <dbReference type="EMBL" id="KAH3681264.1"/>
    </source>
</evidence>
<proteinExistence type="predicted"/>
<reference evidence="1" key="2">
    <citation type="submission" date="2021-01" db="EMBL/GenBank/DDBJ databases">
        <authorList>
            <person name="Schikora-Tamarit M.A."/>
        </authorList>
    </citation>
    <scope>NUCLEOTIDE SEQUENCE</scope>
    <source>
        <strain evidence="1">CBS2887</strain>
    </source>
</reference>
<sequence>MEYTASCCVISETPSREANAVEVWNLVGRSFGWIVTLAFMFSNPALLISIPSNSTLLALGSVESLHSTMLSLTVWPGCVFGSIDVKFGKISTEIPERREENLRRFSSVDFSSLTSLPSILSVHSGSPWLPGRSLTCHG</sequence>
<dbReference type="AlphaFoldDB" id="A0A9P8Q1S7"/>
<dbReference type="EMBL" id="JAEUBG010004506">
    <property type="protein sequence ID" value="KAH3681264.1"/>
    <property type="molecule type" value="Genomic_DNA"/>
</dbReference>
<evidence type="ECO:0000313" key="2">
    <source>
        <dbReference type="Proteomes" id="UP000774326"/>
    </source>
</evidence>
<accession>A0A9P8Q1S7</accession>
<dbReference type="Proteomes" id="UP000774326">
    <property type="component" value="Unassembled WGS sequence"/>
</dbReference>
<keyword evidence="2" id="KW-1185">Reference proteome</keyword>
<protein>
    <submittedName>
        <fullName evidence="1">Uncharacterized protein</fullName>
    </submittedName>
</protein>
<organism evidence="1 2">
    <name type="scientific">Wickerhamomyces pijperi</name>
    <name type="common">Yeast</name>
    <name type="synonym">Pichia pijperi</name>
    <dbReference type="NCBI Taxonomy" id="599730"/>
    <lineage>
        <taxon>Eukaryota</taxon>
        <taxon>Fungi</taxon>
        <taxon>Dikarya</taxon>
        <taxon>Ascomycota</taxon>
        <taxon>Saccharomycotina</taxon>
        <taxon>Saccharomycetes</taxon>
        <taxon>Phaffomycetales</taxon>
        <taxon>Wickerhamomycetaceae</taxon>
        <taxon>Wickerhamomyces</taxon>
    </lineage>
</organism>
<comment type="caution">
    <text evidence="1">The sequence shown here is derived from an EMBL/GenBank/DDBJ whole genome shotgun (WGS) entry which is preliminary data.</text>
</comment>
<gene>
    <name evidence="1" type="ORF">WICPIJ_007769</name>
</gene>
<name>A0A9P8Q1S7_WICPI</name>
<reference evidence="1" key="1">
    <citation type="journal article" date="2021" name="Open Biol.">
        <title>Shared evolutionary footprints suggest mitochondrial oxidative damage underlies multiple complex I losses in fungi.</title>
        <authorList>
            <person name="Schikora-Tamarit M.A."/>
            <person name="Marcet-Houben M."/>
            <person name="Nosek J."/>
            <person name="Gabaldon T."/>
        </authorList>
    </citation>
    <scope>NUCLEOTIDE SEQUENCE</scope>
    <source>
        <strain evidence="1">CBS2887</strain>
    </source>
</reference>